<protein>
    <submittedName>
        <fullName evidence="1">Uncharacterized protein</fullName>
    </submittedName>
</protein>
<name>A0AAP0NK18_LIQFO</name>
<reference evidence="1 2" key="1">
    <citation type="journal article" date="2024" name="Plant J.">
        <title>Genome sequences and population genomics reveal climatic adaptation and genomic divergence between two closely related sweetgum species.</title>
        <authorList>
            <person name="Xu W.Q."/>
            <person name="Ren C.Q."/>
            <person name="Zhang X.Y."/>
            <person name="Comes H.P."/>
            <person name="Liu X.H."/>
            <person name="Li Y.G."/>
            <person name="Kettle C.J."/>
            <person name="Jalonen R."/>
            <person name="Gaisberger H."/>
            <person name="Ma Y.Z."/>
            <person name="Qiu Y.X."/>
        </authorList>
    </citation>
    <scope>NUCLEOTIDE SEQUENCE [LARGE SCALE GENOMIC DNA]</scope>
    <source>
        <strain evidence="1">Hangzhou</strain>
    </source>
</reference>
<dbReference type="Proteomes" id="UP001415857">
    <property type="component" value="Unassembled WGS sequence"/>
</dbReference>
<dbReference type="EMBL" id="JBBPBK010000012">
    <property type="protein sequence ID" value="KAK9273266.1"/>
    <property type="molecule type" value="Genomic_DNA"/>
</dbReference>
<sequence length="85" mass="9559">MCKGLVMERIRASFSAGGKKRFIYLGDGHADLCSGLKLKEGDFLMPRKNFPLWNDICTNPALIKAEIREWSHGKELECLRGSCSI</sequence>
<dbReference type="AlphaFoldDB" id="A0AAP0NK18"/>
<evidence type="ECO:0000313" key="1">
    <source>
        <dbReference type="EMBL" id="KAK9273266.1"/>
    </source>
</evidence>
<comment type="caution">
    <text evidence="1">The sequence shown here is derived from an EMBL/GenBank/DDBJ whole genome shotgun (WGS) entry which is preliminary data.</text>
</comment>
<dbReference type="InterPro" id="IPR016965">
    <property type="entry name" value="Pase_PHOSPHO-typ"/>
</dbReference>
<dbReference type="PANTHER" id="PTHR20889:SF22">
    <property type="entry name" value="INORGANIC PYROPHOSPHATASE 2"/>
    <property type="match status" value="1"/>
</dbReference>
<dbReference type="Pfam" id="PF06888">
    <property type="entry name" value="Put_Phosphatase"/>
    <property type="match status" value="1"/>
</dbReference>
<keyword evidence="2" id="KW-1185">Reference proteome</keyword>
<evidence type="ECO:0000313" key="2">
    <source>
        <dbReference type="Proteomes" id="UP001415857"/>
    </source>
</evidence>
<organism evidence="1 2">
    <name type="scientific">Liquidambar formosana</name>
    <name type="common">Formosan gum</name>
    <dbReference type="NCBI Taxonomy" id="63359"/>
    <lineage>
        <taxon>Eukaryota</taxon>
        <taxon>Viridiplantae</taxon>
        <taxon>Streptophyta</taxon>
        <taxon>Embryophyta</taxon>
        <taxon>Tracheophyta</taxon>
        <taxon>Spermatophyta</taxon>
        <taxon>Magnoliopsida</taxon>
        <taxon>eudicotyledons</taxon>
        <taxon>Gunneridae</taxon>
        <taxon>Pentapetalae</taxon>
        <taxon>Saxifragales</taxon>
        <taxon>Altingiaceae</taxon>
        <taxon>Liquidambar</taxon>
    </lineage>
</organism>
<proteinExistence type="predicted"/>
<accession>A0AAP0NK18</accession>
<gene>
    <name evidence="1" type="ORF">L1049_018073</name>
</gene>
<dbReference type="PANTHER" id="PTHR20889">
    <property type="entry name" value="PHOSPHATASE, ORPHAN 1, 2"/>
    <property type="match status" value="1"/>
</dbReference>
<dbReference type="GO" id="GO:0016791">
    <property type="term" value="F:phosphatase activity"/>
    <property type="evidence" value="ECO:0007669"/>
    <property type="project" value="InterPro"/>
</dbReference>